<dbReference type="InterPro" id="IPR002035">
    <property type="entry name" value="VWF_A"/>
</dbReference>
<dbReference type="PANTHER" id="PTHR39338">
    <property type="entry name" value="BLL5662 PROTEIN-RELATED"/>
    <property type="match status" value="1"/>
</dbReference>
<sequence length="378" mass="40904">MTAVGAPVAGGSSAVETTAEELLLGFASALRHAGVQVTSDRATTFVDAVSRLGIADPASVWRAGRATLCAGPDDLDRYEAVFDAWWRQTGRDEQPAQTRQRASTVALDADGDAGAGDIDDVLRVAASAAEVLRHRDVAGLDADDKALLDRLIGDLEPRLPQRRARRRTPSARGDIDARRTLRATLRQHGEPARVARRRRAMRPRRVVLLVDVSGSMAPYTEALLRLAHRWVQVGSGHVEVFTIGTRLTRVTPALAHRDPTRALAIAGHTVPDWSGGTRLGETLRAFCDRWGQRGIARGAVVVVFSDGWERGDCALLGEQVARLGRLARRVVWANPHRGRAGYEPVQQGVVAVLPHVDDFVAGHSLASWTEVGRVVSRA</sequence>
<dbReference type="CDD" id="cd00198">
    <property type="entry name" value="vWFA"/>
    <property type="match status" value="1"/>
</dbReference>
<feature type="domain" description="VWFA" evidence="1">
    <location>
        <begin position="203"/>
        <end position="370"/>
    </location>
</feature>
<dbReference type="RefSeq" id="WP_116570747.1">
    <property type="nucleotide sequence ID" value="NZ_QDGZ01000001.1"/>
</dbReference>
<dbReference type="InterPro" id="IPR011195">
    <property type="entry name" value="UCP010256"/>
</dbReference>
<accession>A0A2T8FFY5</accession>
<proteinExistence type="predicted"/>
<dbReference type="Pfam" id="PF05762">
    <property type="entry name" value="VWA_CoxE"/>
    <property type="match status" value="1"/>
</dbReference>
<dbReference type="SUPFAM" id="SSF53300">
    <property type="entry name" value="vWA-like"/>
    <property type="match status" value="1"/>
</dbReference>
<organism evidence="2 3">
    <name type="scientific">Nocardioides gansuensis</name>
    <dbReference type="NCBI Taxonomy" id="2138300"/>
    <lineage>
        <taxon>Bacteria</taxon>
        <taxon>Bacillati</taxon>
        <taxon>Actinomycetota</taxon>
        <taxon>Actinomycetes</taxon>
        <taxon>Propionibacteriales</taxon>
        <taxon>Nocardioidaceae</taxon>
        <taxon>Nocardioides</taxon>
    </lineage>
</organism>
<dbReference type="PIRSF" id="PIRSF010256">
    <property type="entry name" value="CoxE_vWa"/>
    <property type="match status" value="1"/>
</dbReference>
<dbReference type="OrthoDB" id="9790469at2"/>
<protein>
    <recommendedName>
        <fullName evidence="1">VWFA domain-containing protein</fullName>
    </recommendedName>
</protein>
<evidence type="ECO:0000313" key="3">
    <source>
        <dbReference type="Proteomes" id="UP000246018"/>
    </source>
</evidence>
<evidence type="ECO:0000313" key="2">
    <source>
        <dbReference type="EMBL" id="PVG84614.1"/>
    </source>
</evidence>
<dbReference type="Gene3D" id="3.40.50.410">
    <property type="entry name" value="von Willebrand factor, type A domain"/>
    <property type="match status" value="1"/>
</dbReference>
<dbReference type="AlphaFoldDB" id="A0A2T8FFY5"/>
<dbReference type="InterPro" id="IPR036465">
    <property type="entry name" value="vWFA_dom_sf"/>
</dbReference>
<keyword evidence="3" id="KW-1185">Reference proteome</keyword>
<dbReference type="EMBL" id="QDGZ01000001">
    <property type="protein sequence ID" value="PVG84614.1"/>
    <property type="molecule type" value="Genomic_DNA"/>
</dbReference>
<dbReference type="SMART" id="SM00327">
    <property type="entry name" value="VWA"/>
    <property type="match status" value="1"/>
</dbReference>
<reference evidence="2 3" key="1">
    <citation type="submission" date="2018-04" db="EMBL/GenBank/DDBJ databases">
        <title>Genome of Nocardioides gansuensis WSJ-1.</title>
        <authorList>
            <person name="Wu S."/>
            <person name="Wang G."/>
        </authorList>
    </citation>
    <scope>NUCLEOTIDE SEQUENCE [LARGE SCALE GENOMIC DNA]</scope>
    <source>
        <strain evidence="2 3">WSJ-1</strain>
    </source>
</reference>
<evidence type="ECO:0000259" key="1">
    <source>
        <dbReference type="SMART" id="SM00327"/>
    </source>
</evidence>
<comment type="caution">
    <text evidence="2">The sequence shown here is derived from an EMBL/GenBank/DDBJ whole genome shotgun (WGS) entry which is preliminary data.</text>
</comment>
<gene>
    <name evidence="2" type="ORF">DDE18_03160</name>
</gene>
<name>A0A2T8FFY5_9ACTN</name>
<dbReference type="PANTHER" id="PTHR39338:SF6">
    <property type="entry name" value="BLL5662 PROTEIN"/>
    <property type="match status" value="1"/>
</dbReference>
<dbReference type="Proteomes" id="UP000246018">
    <property type="component" value="Unassembled WGS sequence"/>
</dbReference>
<dbReference type="InterPro" id="IPR008912">
    <property type="entry name" value="Uncharacterised_CoxE"/>
</dbReference>